<feature type="compositionally biased region" description="Basic and acidic residues" evidence="1">
    <location>
        <begin position="471"/>
        <end position="504"/>
    </location>
</feature>
<proteinExistence type="predicted"/>
<dbReference type="EMBL" id="PCXU01000024">
    <property type="protein sequence ID" value="PIR43422.1"/>
    <property type="molecule type" value="Genomic_DNA"/>
</dbReference>
<evidence type="ECO:0000313" key="4">
    <source>
        <dbReference type="Proteomes" id="UP000230214"/>
    </source>
</evidence>
<dbReference type="Gene3D" id="2.60.40.1260">
    <property type="entry name" value="Lamin Tail domain"/>
    <property type="match status" value="1"/>
</dbReference>
<organism evidence="3 4">
    <name type="scientific">candidate division WWE3 bacterium CG10_big_fil_rev_8_21_14_0_10_32_10</name>
    <dbReference type="NCBI Taxonomy" id="1975090"/>
    <lineage>
        <taxon>Bacteria</taxon>
        <taxon>Katanobacteria</taxon>
    </lineage>
</organism>
<feature type="region of interest" description="Disordered" evidence="1">
    <location>
        <begin position="411"/>
        <end position="441"/>
    </location>
</feature>
<feature type="domain" description="LTD" evidence="2">
    <location>
        <begin position="294"/>
        <end position="416"/>
    </location>
</feature>
<name>A0A2H0RA67_UNCKA</name>
<feature type="region of interest" description="Disordered" evidence="1">
    <location>
        <begin position="527"/>
        <end position="572"/>
    </location>
</feature>
<dbReference type="PROSITE" id="PS51841">
    <property type="entry name" value="LTD"/>
    <property type="match status" value="1"/>
</dbReference>
<gene>
    <name evidence="3" type="ORF">COV24_02680</name>
</gene>
<accession>A0A2H0RA67</accession>
<reference evidence="3 4" key="1">
    <citation type="submission" date="2017-09" db="EMBL/GenBank/DDBJ databases">
        <title>Depth-based differentiation of microbial function through sediment-hosted aquifers and enrichment of novel symbionts in the deep terrestrial subsurface.</title>
        <authorList>
            <person name="Probst A.J."/>
            <person name="Ladd B."/>
            <person name="Jarett J.K."/>
            <person name="Geller-Mcgrath D.E."/>
            <person name="Sieber C.M."/>
            <person name="Emerson J.B."/>
            <person name="Anantharaman K."/>
            <person name="Thomas B.C."/>
            <person name="Malmstrom R."/>
            <person name="Stieglmeier M."/>
            <person name="Klingl A."/>
            <person name="Woyke T."/>
            <person name="Ryan C.M."/>
            <person name="Banfield J.F."/>
        </authorList>
    </citation>
    <scope>NUCLEOTIDE SEQUENCE [LARGE SCALE GENOMIC DNA]</scope>
    <source>
        <strain evidence="3">CG10_big_fil_rev_8_21_14_0_10_32_10</strain>
    </source>
</reference>
<dbReference type="Proteomes" id="UP000230214">
    <property type="component" value="Unassembled WGS sequence"/>
</dbReference>
<evidence type="ECO:0000313" key="3">
    <source>
        <dbReference type="EMBL" id="PIR43422.1"/>
    </source>
</evidence>
<evidence type="ECO:0000256" key="1">
    <source>
        <dbReference type="SAM" id="MobiDB-lite"/>
    </source>
</evidence>
<evidence type="ECO:0000259" key="2">
    <source>
        <dbReference type="PROSITE" id="PS51841"/>
    </source>
</evidence>
<protein>
    <recommendedName>
        <fullName evidence="2">LTD domain-containing protein</fullName>
    </recommendedName>
</protein>
<dbReference type="SUPFAM" id="SSF74853">
    <property type="entry name" value="Lamin A/C globular tail domain"/>
    <property type="match status" value="1"/>
</dbReference>
<comment type="caution">
    <text evidence="3">The sequence shown here is derived from an EMBL/GenBank/DDBJ whole genome shotgun (WGS) entry which is preliminary data.</text>
</comment>
<feature type="compositionally biased region" description="Basic and acidic residues" evidence="1">
    <location>
        <begin position="427"/>
        <end position="437"/>
    </location>
</feature>
<dbReference type="Pfam" id="PF00932">
    <property type="entry name" value="LTD"/>
    <property type="match status" value="1"/>
</dbReference>
<dbReference type="AlphaFoldDB" id="A0A2H0RA67"/>
<feature type="region of interest" description="Disordered" evidence="1">
    <location>
        <begin position="463"/>
        <end position="506"/>
    </location>
</feature>
<dbReference type="InterPro" id="IPR036415">
    <property type="entry name" value="Lamin_tail_dom_sf"/>
</dbReference>
<feature type="compositionally biased region" description="Basic and acidic residues" evidence="1">
    <location>
        <begin position="540"/>
        <end position="563"/>
    </location>
</feature>
<sequence length="572" mass="63747">MRVIKYIFFTLLIFLLVDAKISVVNAFYGDTEKANSQELSANSLDISIRDIPGNIINASLFSEENVQPNQSVSKSVLLVKEGSLDFKYKLQAQTDNYAFCNVLKLKVKEDGTSVFEGPINNLSYDSSNDQMDSRHIEFSLVFDEQNAKYYEQTCVFSISFFAWQVDSDGTWGFTDNEQITNNTIKSGLWITDPQFDMIYPNGGEHFKPGDLINITWNNDSGNPFIDNINDIQVVISLNLGPGYSAGHEIAFFAPNTGSFEWEVPSNSPELINDNLKIVIGLTGPSILTQIESDNFFSIDTDYENPPVVINEVMWMGSKDSSADEWIELKNNTDTNIDLTGWVIKNAATSSGNITLLGQIEANGYYLISNYNSNASAISNSINSDLVDSSLSLNNDGNELILKNKTGNTIDKTPTGEWVAGTNSDTKNSMERNNDPKEGANTANWHTCIDDACNNDTYWDTNDGDNYGTPKSENHSKNDKSVQKNKEKEKSKPVDKPKEDIKLEDNNTIMPEQIPEVEEVIPNLEASVSLNIKNTSENIIEENKTGTEETKEPENNDTKNSKQDETEDLVNPI</sequence>
<dbReference type="InterPro" id="IPR001322">
    <property type="entry name" value="Lamin_tail_dom"/>
</dbReference>